<keyword evidence="1" id="KW-1188">Viral release from host cell</keyword>
<keyword evidence="5" id="KW-1185">Reference proteome</keyword>
<dbReference type="RefSeq" id="WP_146683481.1">
    <property type="nucleotide sequence ID" value="NZ_CP019646.1"/>
</dbReference>
<evidence type="ECO:0000313" key="4">
    <source>
        <dbReference type="EMBL" id="AQQ71291.1"/>
    </source>
</evidence>
<dbReference type="KEGG" id="pbas:SMSP2_01662"/>
<proteinExistence type="predicted"/>
<evidence type="ECO:0000256" key="1">
    <source>
        <dbReference type="ARBA" id="ARBA00022612"/>
    </source>
</evidence>
<sequence>MTNNATAARKKRRKTQNTENGLLKRPAGRRQLREYVEKYFNIQVPSQRLSSAGSCPLDYLWHSFSADTNKKLINTDCIVWANRGGGKTMLAAAATILDCVFKPGCQIRILAGSFDQANRMYEYLVNFARDVYPDMIEGKILKTGFALTNGSRVELLTQSNRSVRGHHVNKLRCDELEHFDPAVFRAAQFITHSNGQIKAGMEICSTMHRPYGLMQKEIEASHRSGRPIFKWSLWEVIERCRGRACESCPLEPDCRGIAKNANGYYKIDDAISQMQRSSRQAWESEMLCLRPRIDNIVFSSFDPDVHVQAVDFDASLPLYRTIDFGYVNPFVCLWIQAAQDGQIRVINEYSRRRETADVHAKRIIELTPARAAAAVTTYCDPAGAQHNDTSGTGPAGVLRSFGIKLQYRSSRILTGVELIRRHLKDASGKTRLVINPRCRLLIRSLETYHYQQDCPDEMPVKDGSSDHAIDALRYFFVNYNDTKNTHAAKKY</sequence>
<accession>A0A1Q2MF12</accession>
<organism evidence="4 5">
    <name type="scientific">Limihaloglobus sulfuriphilus</name>
    <dbReference type="NCBI Taxonomy" id="1851148"/>
    <lineage>
        <taxon>Bacteria</taxon>
        <taxon>Pseudomonadati</taxon>
        <taxon>Planctomycetota</taxon>
        <taxon>Phycisphaerae</taxon>
        <taxon>Sedimentisphaerales</taxon>
        <taxon>Sedimentisphaeraceae</taxon>
        <taxon>Limihaloglobus</taxon>
    </lineage>
</organism>
<dbReference type="Pfam" id="PF17289">
    <property type="entry name" value="Terminase_6C"/>
    <property type="match status" value="1"/>
</dbReference>
<gene>
    <name evidence="4" type="ORF">SMSP2_01662</name>
</gene>
<protein>
    <submittedName>
        <fullName evidence="4">Terminase-like family protein</fullName>
    </submittedName>
</protein>
<dbReference type="InterPro" id="IPR035421">
    <property type="entry name" value="Terminase_6C"/>
</dbReference>
<evidence type="ECO:0000256" key="2">
    <source>
        <dbReference type="SAM" id="MobiDB-lite"/>
    </source>
</evidence>
<reference evidence="5" key="1">
    <citation type="submission" date="2017-02" db="EMBL/GenBank/DDBJ databases">
        <title>Comparative genomics and description of representatives of a novel lineage of planctomycetes thriving in anoxic sediments.</title>
        <authorList>
            <person name="Spring S."/>
            <person name="Bunk B."/>
            <person name="Sproer C."/>
        </authorList>
    </citation>
    <scope>NUCLEOTIDE SEQUENCE [LARGE SCALE GENOMIC DNA]</scope>
    <source>
        <strain evidence="5">SM-Chi-D1</strain>
    </source>
</reference>
<dbReference type="OrthoDB" id="250258at2"/>
<dbReference type="Proteomes" id="UP000188181">
    <property type="component" value="Chromosome"/>
</dbReference>
<dbReference type="InterPro" id="IPR027417">
    <property type="entry name" value="P-loop_NTPase"/>
</dbReference>
<evidence type="ECO:0000313" key="5">
    <source>
        <dbReference type="Proteomes" id="UP000188181"/>
    </source>
</evidence>
<dbReference type="STRING" id="1851148.SMSP2_01662"/>
<name>A0A1Q2MF12_9BACT</name>
<dbReference type="Gene3D" id="3.30.420.280">
    <property type="match status" value="1"/>
</dbReference>
<dbReference type="AlphaFoldDB" id="A0A1Q2MF12"/>
<evidence type="ECO:0000259" key="3">
    <source>
        <dbReference type="Pfam" id="PF17289"/>
    </source>
</evidence>
<dbReference type="EMBL" id="CP019646">
    <property type="protein sequence ID" value="AQQ71291.1"/>
    <property type="molecule type" value="Genomic_DNA"/>
</dbReference>
<dbReference type="Gene3D" id="3.40.50.300">
    <property type="entry name" value="P-loop containing nucleotide triphosphate hydrolases"/>
    <property type="match status" value="1"/>
</dbReference>
<feature type="region of interest" description="Disordered" evidence="2">
    <location>
        <begin position="1"/>
        <end position="24"/>
    </location>
</feature>
<feature type="domain" description="Terminase large subunit gp17-like C-terminal" evidence="3">
    <location>
        <begin position="321"/>
        <end position="478"/>
    </location>
</feature>